<organism evidence="3 4">
    <name type="scientific">Paralvinella palmiformis</name>
    <dbReference type="NCBI Taxonomy" id="53620"/>
    <lineage>
        <taxon>Eukaryota</taxon>
        <taxon>Metazoa</taxon>
        <taxon>Spiralia</taxon>
        <taxon>Lophotrochozoa</taxon>
        <taxon>Annelida</taxon>
        <taxon>Polychaeta</taxon>
        <taxon>Sedentaria</taxon>
        <taxon>Canalipalpata</taxon>
        <taxon>Terebellida</taxon>
        <taxon>Terebelliformia</taxon>
        <taxon>Alvinellidae</taxon>
        <taxon>Paralvinella</taxon>
    </lineage>
</organism>
<protein>
    <submittedName>
        <fullName evidence="3">Uncharacterized protein</fullName>
    </submittedName>
</protein>
<keyword evidence="2" id="KW-1133">Transmembrane helix</keyword>
<keyword evidence="2" id="KW-0812">Transmembrane</keyword>
<keyword evidence="2" id="KW-0472">Membrane</keyword>
<comment type="caution">
    <text evidence="3">The sequence shown here is derived from an EMBL/GenBank/DDBJ whole genome shotgun (WGS) entry which is preliminary data.</text>
</comment>
<dbReference type="Proteomes" id="UP001208570">
    <property type="component" value="Unassembled WGS sequence"/>
</dbReference>
<evidence type="ECO:0000256" key="1">
    <source>
        <dbReference type="SAM" id="MobiDB-lite"/>
    </source>
</evidence>
<feature type="transmembrane region" description="Helical" evidence="2">
    <location>
        <begin position="258"/>
        <end position="277"/>
    </location>
</feature>
<accession>A0AAD9JM61</accession>
<reference evidence="3" key="1">
    <citation type="journal article" date="2023" name="Mol. Biol. Evol.">
        <title>Third-Generation Sequencing Reveals the Adaptive Role of the Epigenome in Three Deep-Sea Polychaetes.</title>
        <authorList>
            <person name="Perez M."/>
            <person name="Aroh O."/>
            <person name="Sun Y."/>
            <person name="Lan Y."/>
            <person name="Juniper S.K."/>
            <person name="Young C.R."/>
            <person name="Angers B."/>
            <person name="Qian P.Y."/>
        </authorList>
    </citation>
    <scope>NUCLEOTIDE SEQUENCE</scope>
    <source>
        <strain evidence="3">P08H-3</strain>
    </source>
</reference>
<name>A0AAD9JM61_9ANNE</name>
<evidence type="ECO:0000313" key="3">
    <source>
        <dbReference type="EMBL" id="KAK2155763.1"/>
    </source>
</evidence>
<dbReference type="EMBL" id="JAODUP010000232">
    <property type="protein sequence ID" value="KAK2155763.1"/>
    <property type="molecule type" value="Genomic_DNA"/>
</dbReference>
<evidence type="ECO:0000313" key="4">
    <source>
        <dbReference type="Proteomes" id="UP001208570"/>
    </source>
</evidence>
<keyword evidence="4" id="KW-1185">Reference proteome</keyword>
<sequence>MSTRTGERKLLREAGGGYVSDVDDLTPISAVSFRRSFRSPLRGISRRICYKDVLSKADEVVTCSQLGGDCRNVTCPTWQPCLLIGYRVDKRHHVVSVYLGDELTACACGCSSPEDRAPSEEDAPIKWSACEQLALSLSNLNISQISETDSSMTRKPSHHVSNRITPAHFQTMTLSHSRQVTSASLGMLRQVLRKLTTKTTANGPRSDGVTPKAGSNPSYSRLLQEKFIEKDLIEKNKDDLDNPELVVYDQSALSGSTIAMFVIILVIIMIAIILSFYSK</sequence>
<dbReference type="AlphaFoldDB" id="A0AAD9JM61"/>
<gene>
    <name evidence="3" type="ORF">LSH36_232g03046</name>
</gene>
<feature type="region of interest" description="Disordered" evidence="1">
    <location>
        <begin position="196"/>
        <end position="218"/>
    </location>
</feature>
<evidence type="ECO:0000256" key="2">
    <source>
        <dbReference type="SAM" id="Phobius"/>
    </source>
</evidence>
<proteinExistence type="predicted"/>